<evidence type="ECO:0008006" key="5">
    <source>
        <dbReference type="Google" id="ProtNLM"/>
    </source>
</evidence>
<keyword evidence="2" id="KW-0812">Transmembrane</keyword>
<keyword evidence="2" id="KW-1133">Transmembrane helix</keyword>
<feature type="region of interest" description="Disordered" evidence="1">
    <location>
        <begin position="203"/>
        <end position="240"/>
    </location>
</feature>
<feature type="transmembrane region" description="Helical" evidence="2">
    <location>
        <begin position="140"/>
        <end position="164"/>
    </location>
</feature>
<feature type="transmembrane region" description="Helical" evidence="2">
    <location>
        <begin position="106"/>
        <end position="128"/>
    </location>
</feature>
<feature type="compositionally biased region" description="Polar residues" evidence="1">
    <location>
        <begin position="218"/>
        <end position="230"/>
    </location>
</feature>
<accession>A0A0M9WIK9</accession>
<gene>
    <name evidence="3" type="ORF">ACN38_g2800</name>
</gene>
<comment type="caution">
    <text evidence="3">The sequence shown here is derived from an EMBL/GenBank/DDBJ whole genome shotgun (WGS) entry which is preliminary data.</text>
</comment>
<feature type="transmembrane region" description="Helical" evidence="2">
    <location>
        <begin position="67"/>
        <end position="86"/>
    </location>
</feature>
<name>A0A0M9WIK9_9EURO</name>
<dbReference type="STRING" id="229535.A0A0M9WIK9"/>
<proteinExistence type="predicted"/>
<dbReference type="OrthoDB" id="272778at2759"/>
<evidence type="ECO:0000313" key="3">
    <source>
        <dbReference type="EMBL" id="KOS46263.1"/>
    </source>
</evidence>
<feature type="compositionally biased region" description="Low complexity" evidence="1">
    <location>
        <begin position="335"/>
        <end position="345"/>
    </location>
</feature>
<feature type="transmembrane region" description="Helical" evidence="2">
    <location>
        <begin position="170"/>
        <end position="191"/>
    </location>
</feature>
<feature type="compositionally biased region" description="Low complexity" evidence="1">
    <location>
        <begin position="203"/>
        <end position="217"/>
    </location>
</feature>
<reference evidence="3 4" key="1">
    <citation type="submission" date="2015-08" db="EMBL/GenBank/DDBJ databases">
        <title>Genome sequencing of Penicillium nordicum.</title>
        <authorList>
            <person name="Nguyen H.D."/>
            <person name="Seifert K.A."/>
        </authorList>
    </citation>
    <scope>NUCLEOTIDE SEQUENCE [LARGE SCALE GENOMIC DNA]</scope>
    <source>
        <strain evidence="3 4">DAOMC 185683</strain>
    </source>
</reference>
<keyword evidence="2" id="KW-0472">Membrane</keyword>
<dbReference type="Proteomes" id="UP000037696">
    <property type="component" value="Unassembled WGS sequence"/>
</dbReference>
<evidence type="ECO:0000313" key="4">
    <source>
        <dbReference type="Proteomes" id="UP000037696"/>
    </source>
</evidence>
<protein>
    <recommendedName>
        <fullName evidence="5">Peptidase S54 rhomboid domain-containing protein</fullName>
    </recommendedName>
</protein>
<keyword evidence="4" id="KW-1185">Reference proteome</keyword>
<sequence>MPSFPGLWEFSAICPLNCTELSPIHLLPTTLDDFQARVRLNKRKTKNKRGFKMLTSGLTNAPLTKSLLIYTIASSVALSLFDIKHLVVINVSPHFWPYAQFWRGLIWQVVGFTNSTEALFAAMLVYHLRVVERAWGKRKITTFLLTTLPYTTLLPPILLALLIRPLSLNIINYLPSGPTATIFALLAQYYATIPHTYRYRIGSTSSPTTTNTPDNSTGNEPSSADNITQTSQPKPPAPSLSLLLSDKSTTYIVAAQLALSQFPAMLLPSALGWIVGVAWRAELLPGLSPVSTGLRVPAWLVGEQERRGGSGSGSGGAEGERYEDLRRRLEGEVAASASGLEGSGAQAQRRANSVAEGSGFVNRLTRDW</sequence>
<evidence type="ECO:0000256" key="2">
    <source>
        <dbReference type="SAM" id="Phobius"/>
    </source>
</evidence>
<dbReference type="EMBL" id="LHQQ01000031">
    <property type="protein sequence ID" value="KOS46263.1"/>
    <property type="molecule type" value="Genomic_DNA"/>
</dbReference>
<evidence type="ECO:0000256" key="1">
    <source>
        <dbReference type="SAM" id="MobiDB-lite"/>
    </source>
</evidence>
<organism evidence="3 4">
    <name type="scientific">Penicillium nordicum</name>
    <dbReference type="NCBI Taxonomy" id="229535"/>
    <lineage>
        <taxon>Eukaryota</taxon>
        <taxon>Fungi</taxon>
        <taxon>Dikarya</taxon>
        <taxon>Ascomycota</taxon>
        <taxon>Pezizomycotina</taxon>
        <taxon>Eurotiomycetes</taxon>
        <taxon>Eurotiomycetidae</taxon>
        <taxon>Eurotiales</taxon>
        <taxon>Aspergillaceae</taxon>
        <taxon>Penicillium</taxon>
    </lineage>
</organism>
<feature type="region of interest" description="Disordered" evidence="1">
    <location>
        <begin position="335"/>
        <end position="356"/>
    </location>
</feature>
<dbReference type="AlphaFoldDB" id="A0A0M9WIK9"/>